<dbReference type="Proteomes" id="UP000682733">
    <property type="component" value="Unassembled WGS sequence"/>
</dbReference>
<dbReference type="Proteomes" id="UP000677228">
    <property type="component" value="Unassembled WGS sequence"/>
</dbReference>
<dbReference type="EMBL" id="CAJOBC010003551">
    <property type="protein sequence ID" value="CAF3789408.1"/>
    <property type="molecule type" value="Genomic_DNA"/>
</dbReference>
<organism evidence="2 6">
    <name type="scientific">Didymodactylos carnosus</name>
    <dbReference type="NCBI Taxonomy" id="1234261"/>
    <lineage>
        <taxon>Eukaryota</taxon>
        <taxon>Metazoa</taxon>
        <taxon>Spiralia</taxon>
        <taxon>Gnathifera</taxon>
        <taxon>Rotifera</taxon>
        <taxon>Eurotatoria</taxon>
        <taxon>Bdelloidea</taxon>
        <taxon>Philodinida</taxon>
        <taxon>Philodinidae</taxon>
        <taxon>Didymodactylos</taxon>
    </lineage>
</organism>
<evidence type="ECO:0000256" key="1">
    <source>
        <dbReference type="SAM" id="MobiDB-lite"/>
    </source>
</evidence>
<dbReference type="EMBL" id="CAJNOK010012294">
    <property type="protein sequence ID" value="CAF1160458.1"/>
    <property type="molecule type" value="Genomic_DNA"/>
</dbReference>
<evidence type="ECO:0000313" key="6">
    <source>
        <dbReference type="Proteomes" id="UP000663829"/>
    </source>
</evidence>
<dbReference type="EMBL" id="CAJNOQ010003550">
    <property type="protein sequence ID" value="CAF1017900.1"/>
    <property type="molecule type" value="Genomic_DNA"/>
</dbReference>
<dbReference type="Proteomes" id="UP000663829">
    <property type="component" value="Unassembled WGS sequence"/>
</dbReference>
<gene>
    <name evidence="2" type="ORF">GPM918_LOCUS14619</name>
    <name evidence="3" type="ORF">OVA965_LOCUS22066</name>
    <name evidence="4" type="ORF">SRO942_LOCUS14621</name>
    <name evidence="5" type="ORF">TMI583_LOCUS22778</name>
</gene>
<accession>A0A814I715</accession>
<dbReference type="OrthoDB" id="10049951at2759"/>
<evidence type="ECO:0000313" key="5">
    <source>
        <dbReference type="EMBL" id="CAF3972138.1"/>
    </source>
</evidence>
<feature type="region of interest" description="Disordered" evidence="1">
    <location>
        <begin position="79"/>
        <end position="102"/>
    </location>
</feature>
<evidence type="ECO:0000313" key="2">
    <source>
        <dbReference type="EMBL" id="CAF1017900.1"/>
    </source>
</evidence>
<proteinExistence type="predicted"/>
<dbReference type="Proteomes" id="UP000681722">
    <property type="component" value="Unassembled WGS sequence"/>
</dbReference>
<keyword evidence="6" id="KW-1185">Reference proteome</keyword>
<sequence>MCNSTRLEGWVRVQISTSWKSSSNPGDISSYLTTRRQPRRYRQVIRLPDPEPIYRTIRRRMPTPERQIVNKTIYQKQNGDIVERVQAPRKKTKDNRFNQNSD</sequence>
<reference evidence="2" key="1">
    <citation type="submission" date="2021-02" db="EMBL/GenBank/DDBJ databases">
        <authorList>
            <person name="Nowell W R."/>
        </authorList>
    </citation>
    <scope>NUCLEOTIDE SEQUENCE</scope>
</reference>
<comment type="caution">
    <text evidence="2">The sequence shown here is derived from an EMBL/GenBank/DDBJ whole genome shotgun (WGS) entry which is preliminary data.</text>
</comment>
<evidence type="ECO:0000313" key="4">
    <source>
        <dbReference type="EMBL" id="CAF3789408.1"/>
    </source>
</evidence>
<dbReference type="AlphaFoldDB" id="A0A814I715"/>
<name>A0A814I715_9BILA</name>
<dbReference type="EMBL" id="CAJOBA010033816">
    <property type="protein sequence ID" value="CAF3972138.1"/>
    <property type="molecule type" value="Genomic_DNA"/>
</dbReference>
<evidence type="ECO:0000313" key="3">
    <source>
        <dbReference type="EMBL" id="CAF1160458.1"/>
    </source>
</evidence>
<protein>
    <submittedName>
        <fullName evidence="2">Uncharacterized protein</fullName>
    </submittedName>
</protein>